<dbReference type="Pfam" id="PF23189">
    <property type="entry name" value="UPF0261_C"/>
    <property type="match status" value="1"/>
</dbReference>
<dbReference type="Pfam" id="PF06792">
    <property type="entry name" value="UPF0261"/>
    <property type="match status" value="1"/>
</dbReference>
<dbReference type="InterPro" id="IPR008322">
    <property type="entry name" value="UPF0261"/>
</dbReference>
<dbReference type="NCBIfam" id="NF002674">
    <property type="entry name" value="PRK02399.1-2"/>
    <property type="match status" value="1"/>
</dbReference>
<reference evidence="4 5" key="1">
    <citation type="journal article" date="2010" name="J. Bacteriol.">
        <title>Genome sequence of a cellulose-producing bacterium, Gluconacetobacter hansenii ATCC 23769.</title>
        <authorList>
            <person name="Iyer P.R."/>
            <person name="Geib S.M."/>
            <person name="Catchmark J."/>
            <person name="Kao T.H."/>
            <person name="Tien M."/>
        </authorList>
    </citation>
    <scope>NUCLEOTIDE SEQUENCE [LARGE SCALE GENOMIC DNA]</scope>
    <source>
        <strain evidence="4 5">ATCC 23769</strain>
    </source>
</reference>
<evidence type="ECO:0000256" key="1">
    <source>
        <dbReference type="SAM" id="MobiDB-lite"/>
    </source>
</evidence>
<dbReference type="AlphaFoldDB" id="D5QIW9"/>
<feature type="domain" description="UPF0261" evidence="2">
    <location>
        <begin position="48"/>
        <end position="219"/>
    </location>
</feature>
<sequence>MVAFDDKPLPTRPFTQACSDATRTGLAPTGPGRRLCPPVQEGDSIVGRIYIIGTCDTKAVELRYVHDLITGQGVPAVIVDVSTALRAPGPDSADTIPPTAIAAAHPDGTEAVFTRRRGSSIAAMATALRHFLCARNDISGVLGIGGSGGTALIAPALQALPLGLPKMMVSTVASGNVAAYVGGSDIAMVYSVTDMEGLNRLSRRILANAANAMAGMASHLPPAQHDPRPAVGLTMFGVTTPCVERIVSNLDDTFDCMVFHATGTGGRAMERMADSGQLAGIIDVTTTEICDYLSGGIFPCDGDRLGAAIRTGVPYVGSCGALDMVNFGAPDTVPAHYRNRRLLEHNPQITLMRTSVDECQAIGEWIGDRLNQCRGEVRFFLPEGGFSMLDRMGEPFYDPQADQALFEALERTVEQTPRRRLIPLPYGVNDAAFADTLAVTFRSLFNGENT</sequence>
<dbReference type="Proteomes" id="UP000006468">
    <property type="component" value="Chromosome"/>
</dbReference>
<dbReference type="InterPro" id="IPR044122">
    <property type="entry name" value="UPF0261_N"/>
</dbReference>
<protein>
    <submittedName>
        <fullName evidence="4">Uncharacterized protein</fullName>
    </submittedName>
</protein>
<dbReference type="InterPro" id="IPR051353">
    <property type="entry name" value="Tobamovirus_resist_UPF0261"/>
</dbReference>
<evidence type="ECO:0000313" key="5">
    <source>
        <dbReference type="Proteomes" id="UP000006468"/>
    </source>
</evidence>
<evidence type="ECO:0000259" key="2">
    <source>
        <dbReference type="Pfam" id="PF06792"/>
    </source>
</evidence>
<dbReference type="HOGENOM" id="CLU_036813_1_0_5"/>
<comment type="caution">
    <text evidence="4">The sequence shown here is derived from an EMBL/GenBank/DDBJ whole genome shotgun (WGS) entry which is preliminary data.</text>
</comment>
<dbReference type="InterPro" id="IPR056778">
    <property type="entry name" value="UPF0261_C"/>
</dbReference>
<organism evidence="4 5">
    <name type="scientific">Novacetimonas hansenii ATCC 23769</name>
    <dbReference type="NCBI Taxonomy" id="714995"/>
    <lineage>
        <taxon>Bacteria</taxon>
        <taxon>Pseudomonadati</taxon>
        <taxon>Pseudomonadota</taxon>
        <taxon>Alphaproteobacteria</taxon>
        <taxon>Acetobacterales</taxon>
        <taxon>Acetobacteraceae</taxon>
        <taxon>Novacetimonas</taxon>
    </lineage>
</organism>
<name>D5QIW9_NOVHA</name>
<evidence type="ECO:0000259" key="3">
    <source>
        <dbReference type="Pfam" id="PF23189"/>
    </source>
</evidence>
<evidence type="ECO:0000313" key="4">
    <source>
        <dbReference type="EMBL" id="EFG82974.1"/>
    </source>
</evidence>
<dbReference type="PIRSF" id="PIRSF033271">
    <property type="entry name" value="UCP033271"/>
    <property type="match status" value="1"/>
</dbReference>
<dbReference type="Gene3D" id="3.40.50.12020">
    <property type="entry name" value="Uncharacterised protein family UPF0261, NN domain"/>
    <property type="match status" value="1"/>
</dbReference>
<gene>
    <name evidence="4" type="ORF">GXY_15504</name>
</gene>
<dbReference type="CDD" id="cd15488">
    <property type="entry name" value="Tm-1-like"/>
    <property type="match status" value="1"/>
</dbReference>
<dbReference type="Gene3D" id="3.40.50.12030">
    <property type="entry name" value="Uncharacterised protein family UPF0261, NC domain"/>
    <property type="match status" value="1"/>
</dbReference>
<proteinExistence type="predicted"/>
<dbReference type="PANTHER" id="PTHR31862">
    <property type="entry name" value="UPF0261 DOMAIN PROTEIN (AFU_ORTHOLOGUE AFUA_1G10120)"/>
    <property type="match status" value="1"/>
</dbReference>
<accession>D5QIW9</accession>
<feature type="domain" description="UPF0261" evidence="3">
    <location>
        <begin position="228"/>
        <end position="444"/>
    </location>
</feature>
<dbReference type="PANTHER" id="PTHR31862:SF1">
    <property type="entry name" value="UPF0261 DOMAIN PROTEIN (AFU_ORTHOLOGUE AFUA_1G10120)"/>
    <property type="match status" value="1"/>
</dbReference>
<dbReference type="NCBIfam" id="NF002673">
    <property type="entry name" value="PRK02399.1-1"/>
    <property type="match status" value="1"/>
</dbReference>
<feature type="region of interest" description="Disordered" evidence="1">
    <location>
        <begin position="1"/>
        <end position="35"/>
    </location>
</feature>
<feature type="compositionally biased region" description="Polar residues" evidence="1">
    <location>
        <begin position="13"/>
        <end position="22"/>
    </location>
</feature>
<dbReference type="EMBL" id="ADTV01000065">
    <property type="protein sequence ID" value="EFG82974.1"/>
    <property type="molecule type" value="Genomic_DNA"/>
</dbReference>